<reference evidence="1 2" key="1">
    <citation type="submission" date="2024-07" db="EMBL/GenBank/DDBJ databases">
        <title>Section-level genome sequencing and comparative genomics of Aspergillus sections Usti and Cavernicolus.</title>
        <authorList>
            <consortium name="Lawrence Berkeley National Laboratory"/>
            <person name="Nybo J.L."/>
            <person name="Vesth T.C."/>
            <person name="Theobald S."/>
            <person name="Frisvad J.C."/>
            <person name="Larsen T.O."/>
            <person name="Kjaerboelling I."/>
            <person name="Rothschild-Mancinelli K."/>
            <person name="Lyhne E.K."/>
            <person name="Kogle M.E."/>
            <person name="Barry K."/>
            <person name="Clum A."/>
            <person name="Na H."/>
            <person name="Ledsgaard L."/>
            <person name="Lin J."/>
            <person name="Lipzen A."/>
            <person name="Kuo A."/>
            <person name="Riley R."/>
            <person name="Mondo S."/>
            <person name="LaButti K."/>
            <person name="Haridas S."/>
            <person name="Pangalinan J."/>
            <person name="Salamov A.A."/>
            <person name="Simmons B.A."/>
            <person name="Magnuson J.K."/>
            <person name="Chen J."/>
            <person name="Drula E."/>
            <person name="Henrissat B."/>
            <person name="Wiebenga A."/>
            <person name="Lubbers R.J."/>
            <person name="Gomes A.C."/>
            <person name="Makela M.R."/>
            <person name="Stajich J."/>
            <person name="Grigoriev I.V."/>
            <person name="Mortensen U.H."/>
            <person name="De vries R.P."/>
            <person name="Baker S.E."/>
            <person name="Andersen M.R."/>
        </authorList>
    </citation>
    <scope>NUCLEOTIDE SEQUENCE [LARGE SCALE GENOMIC DNA]</scope>
    <source>
        <strain evidence="1 2">CBS 600.67</strain>
    </source>
</reference>
<dbReference type="Gene3D" id="3.40.50.1820">
    <property type="entry name" value="alpha/beta hydrolase"/>
    <property type="match status" value="1"/>
</dbReference>
<gene>
    <name evidence="1" type="ORF">BDW59DRAFT_173567</name>
</gene>
<dbReference type="InterPro" id="IPR029058">
    <property type="entry name" value="AB_hydrolase_fold"/>
</dbReference>
<proteinExistence type="predicted"/>
<sequence>MSFTITEHSIDCQYVRHYPRATSAQDAPLKLLLKKYTPVDNQNPQPGDVTLIGVPGTGLPKELYEPLWEELLARSRHDGFRIRAIWMADVANQGASGVYNEKHLGNDPSWHDHSRDLLHMINHFRAEMPRPIMGIGHSAGAVQQIFLSLMHPRLFTSLILIEPYLYPVDTGEGGRWILARARQSDSWDSLSKAAAISQNNYGAWDPRVFERWVQHGFRDLPTALHPATETETEINKGAVALTTTIPQEVFMYARPNSQRHKQLGLPAEEDNNDDDGPSPAHDPLVVPDMIGGLYRKQRFYRPEPILAWRLLPHLQPSALYLSGAMSGLSLAGGQAQAAERTGTGFGGSGGAPCHRVKHVVVERAGHTLPMEKVGETAAAMGLWIAEELQRWREEERRIEDGWRGLSVKEKSGLSTEWERLLQIAAVELPRRNRSNKSKL</sequence>
<evidence type="ECO:0000313" key="1">
    <source>
        <dbReference type="EMBL" id="KAL2823231.1"/>
    </source>
</evidence>
<keyword evidence="2" id="KW-1185">Reference proteome</keyword>
<dbReference type="EMBL" id="JBFXLS010000054">
    <property type="protein sequence ID" value="KAL2823231.1"/>
    <property type="molecule type" value="Genomic_DNA"/>
</dbReference>
<organism evidence="1 2">
    <name type="scientific">Aspergillus cavernicola</name>
    <dbReference type="NCBI Taxonomy" id="176166"/>
    <lineage>
        <taxon>Eukaryota</taxon>
        <taxon>Fungi</taxon>
        <taxon>Dikarya</taxon>
        <taxon>Ascomycota</taxon>
        <taxon>Pezizomycotina</taxon>
        <taxon>Eurotiomycetes</taxon>
        <taxon>Eurotiomycetidae</taxon>
        <taxon>Eurotiales</taxon>
        <taxon>Aspergillaceae</taxon>
        <taxon>Aspergillus</taxon>
        <taxon>Aspergillus subgen. Nidulantes</taxon>
    </lineage>
</organism>
<comment type="caution">
    <text evidence="1">The sequence shown here is derived from an EMBL/GenBank/DDBJ whole genome shotgun (WGS) entry which is preliminary data.</text>
</comment>
<accession>A0ABR4I655</accession>
<evidence type="ECO:0000313" key="2">
    <source>
        <dbReference type="Proteomes" id="UP001610335"/>
    </source>
</evidence>
<dbReference type="Proteomes" id="UP001610335">
    <property type="component" value="Unassembled WGS sequence"/>
</dbReference>
<dbReference type="SUPFAM" id="SSF53474">
    <property type="entry name" value="alpha/beta-Hydrolases"/>
    <property type="match status" value="1"/>
</dbReference>
<name>A0ABR4I655_9EURO</name>
<protein>
    <submittedName>
        <fullName evidence="1">Alpha/beta-hydrolase</fullName>
    </submittedName>
</protein>